<keyword evidence="2" id="KW-1185">Reference proteome</keyword>
<accession>A0ABY9XEW4</accession>
<dbReference type="EMBL" id="CP133647">
    <property type="protein sequence ID" value="WNH01111.1"/>
    <property type="molecule type" value="Genomic_DNA"/>
</dbReference>
<sequence length="85" mass="9794">MTDEEQMILKTVNKMKIKGNLKNCPKCESTAGFYVLVKIVRHSSDHFNFDGEYLDNTKIWDTIKTTQEKIAYCNQCNCKIGIARS</sequence>
<reference evidence="1 2" key="1">
    <citation type="journal article" date="2023" name="Access Microbiol">
        <title>The genome of a steinernematid-associated Pseudomonas piscis bacterium encodes the biosynthesis of insect toxins.</title>
        <authorList>
            <person name="Awori R.M."/>
            <person name="Hendre P."/>
            <person name="Amugune N.O."/>
        </authorList>
    </citation>
    <scope>NUCLEOTIDE SEQUENCE [LARGE SCALE GENOMIC DNA]</scope>
    <source>
        <strain evidence="1 2">97</strain>
    </source>
</reference>
<proteinExistence type="predicted"/>
<evidence type="ECO:0000313" key="2">
    <source>
        <dbReference type="Proteomes" id="UP001300348"/>
    </source>
</evidence>
<organism evidence="1 2">
    <name type="scientific">Xenorhabdus griffiniae</name>
    <dbReference type="NCBI Taxonomy" id="351672"/>
    <lineage>
        <taxon>Bacteria</taxon>
        <taxon>Pseudomonadati</taxon>
        <taxon>Pseudomonadota</taxon>
        <taxon>Gammaproteobacteria</taxon>
        <taxon>Enterobacterales</taxon>
        <taxon>Morganellaceae</taxon>
        <taxon>Xenorhabdus</taxon>
    </lineage>
</organism>
<evidence type="ECO:0000313" key="1">
    <source>
        <dbReference type="EMBL" id="WNH01111.1"/>
    </source>
</evidence>
<dbReference type="Proteomes" id="UP001300348">
    <property type="component" value="Chromosome"/>
</dbReference>
<dbReference type="GeneID" id="88856859"/>
<dbReference type="RefSeq" id="WP_189757971.1">
    <property type="nucleotide sequence ID" value="NZ_CAWPOC010000001.1"/>
</dbReference>
<name>A0ABY9XEW4_9GAMM</name>
<protein>
    <submittedName>
        <fullName evidence="1">Uncharacterized protein</fullName>
    </submittedName>
</protein>
<gene>
    <name evidence="1" type="ORF">QL112_014840</name>
</gene>